<evidence type="ECO:0000313" key="2">
    <source>
        <dbReference type="Proteomes" id="UP000243784"/>
    </source>
</evidence>
<dbReference type="GO" id="GO:0015035">
    <property type="term" value="F:protein-disulfide reductase activity"/>
    <property type="evidence" value="ECO:0007669"/>
    <property type="project" value="InterPro"/>
</dbReference>
<gene>
    <name evidence="1" type="ORF">A4Z71_06415</name>
</gene>
<evidence type="ECO:0008006" key="3">
    <source>
        <dbReference type="Google" id="ProtNLM"/>
    </source>
</evidence>
<dbReference type="Pfam" id="PF04134">
    <property type="entry name" value="DCC1-like"/>
    <property type="match status" value="1"/>
</dbReference>
<protein>
    <recommendedName>
        <fullName evidence="3">Thiol-disulfide oxidoreductase</fullName>
    </recommendedName>
</protein>
<dbReference type="InterPro" id="IPR007263">
    <property type="entry name" value="DCC1-like"/>
</dbReference>
<dbReference type="EMBL" id="CP015208">
    <property type="protein sequence ID" value="AOY56573.1"/>
    <property type="molecule type" value="Genomic_DNA"/>
</dbReference>
<dbReference type="OrthoDB" id="9813713at2"/>
<evidence type="ECO:0000313" key="1">
    <source>
        <dbReference type="EMBL" id="AOY56573.1"/>
    </source>
</evidence>
<reference evidence="1 2" key="1">
    <citation type="journal article" date="2016" name="Biochim. Biophys. Acta">
        <title>Photochemical characterization of actinorhodopsin and its functional existence in the natural host.</title>
        <authorList>
            <person name="Nakamura S."/>
            <person name="Kikukawa T."/>
            <person name="Tamogami J."/>
            <person name="Kamiya M."/>
            <person name="Aizawa T."/>
            <person name="Hahn M.W."/>
            <person name="Ihara K."/>
            <person name="Kamo N."/>
            <person name="Demura M."/>
        </authorList>
    </citation>
    <scope>NUCLEOTIDE SEQUENCE [LARGE SCALE GENOMIC DNA]</scope>
    <source>
        <strain evidence="1 2">MWH-Dar1</strain>
    </source>
</reference>
<proteinExistence type="predicted"/>
<accession>A0A1D9E0I2</accession>
<dbReference type="STRING" id="535712.A4Z71_06415"/>
<dbReference type="KEGG" id="rpla:A4Z71_06415"/>
<keyword evidence="2" id="KW-1185">Reference proteome</keyword>
<dbReference type="RefSeq" id="WP_070955071.1">
    <property type="nucleotide sequence ID" value="NZ_CP015208.1"/>
</dbReference>
<sequence>MDGRTGTLIFDGDCGFCTSTANFIAQRSSSPIEIHAWQLTDVTRFGLTEKQTASQVYFVSGGKSFGGHEAFAQILIAQKSRVLRAIGVALMYPPLSWLAAPSYRLVAKYRHRLPGGTPACKLPR</sequence>
<name>A0A1D9E0I2_9MICO</name>
<organism evidence="1 2">
    <name type="scientific">Candidatus Rhodoluna planktonica</name>
    <dbReference type="NCBI Taxonomy" id="535712"/>
    <lineage>
        <taxon>Bacteria</taxon>
        <taxon>Bacillati</taxon>
        <taxon>Actinomycetota</taxon>
        <taxon>Actinomycetes</taxon>
        <taxon>Micrococcales</taxon>
        <taxon>Microbacteriaceae</taxon>
        <taxon>Luna cluster</taxon>
        <taxon>Luna-1 subcluster</taxon>
        <taxon>Rhodoluna</taxon>
    </lineage>
</organism>
<dbReference type="Proteomes" id="UP000243784">
    <property type="component" value="Chromosome"/>
</dbReference>
<dbReference type="AlphaFoldDB" id="A0A1D9E0I2"/>